<gene>
    <name evidence="10" type="primary">MRPL17</name>
    <name evidence="10" type="ORF">CAAN4_G05732</name>
</gene>
<evidence type="ECO:0000256" key="7">
    <source>
        <dbReference type="ARBA" id="ARBA00035190"/>
    </source>
</evidence>
<evidence type="ECO:0000256" key="5">
    <source>
        <dbReference type="ARBA" id="ARBA00023128"/>
    </source>
</evidence>
<dbReference type="EMBL" id="OZ004259">
    <property type="protein sequence ID" value="CAK7916824.1"/>
    <property type="molecule type" value="Genomic_DNA"/>
</dbReference>
<feature type="region of interest" description="Disordered" evidence="8">
    <location>
        <begin position="132"/>
        <end position="173"/>
    </location>
</feature>
<name>A0ABP0ELR5_9ASCO</name>
<dbReference type="Proteomes" id="UP001497600">
    <property type="component" value="Chromosome G"/>
</dbReference>
<dbReference type="PANTHER" id="PTHR13124">
    <property type="entry name" value="39S RIBOSOMAL PROTEIN L46, MITOCHONDRIAL PRECURSOR-RELATED"/>
    <property type="match status" value="1"/>
</dbReference>
<organism evidence="10 11">
    <name type="scientific">[Candida] anglica</name>
    <dbReference type="NCBI Taxonomy" id="148631"/>
    <lineage>
        <taxon>Eukaryota</taxon>
        <taxon>Fungi</taxon>
        <taxon>Dikarya</taxon>
        <taxon>Ascomycota</taxon>
        <taxon>Saccharomycotina</taxon>
        <taxon>Pichiomycetes</taxon>
        <taxon>Debaryomycetaceae</taxon>
        <taxon>Kurtzmaniella</taxon>
    </lineage>
</organism>
<feature type="domain" description="Large ribosomal subunit protein mL46 N-terminal" evidence="9">
    <location>
        <begin position="35"/>
        <end position="170"/>
    </location>
</feature>
<dbReference type="GO" id="GO:0005840">
    <property type="term" value="C:ribosome"/>
    <property type="evidence" value="ECO:0007669"/>
    <property type="project" value="UniProtKB-KW"/>
</dbReference>
<protein>
    <recommendedName>
        <fullName evidence="7">Large ribosomal subunit protein mL46</fullName>
    </recommendedName>
</protein>
<dbReference type="InterPro" id="IPR040008">
    <property type="entry name" value="Ribosomal_mL46"/>
</dbReference>
<keyword evidence="11" id="KW-1185">Reference proteome</keyword>
<evidence type="ECO:0000313" key="11">
    <source>
        <dbReference type="Proteomes" id="UP001497600"/>
    </source>
</evidence>
<evidence type="ECO:0000256" key="1">
    <source>
        <dbReference type="ARBA" id="ARBA00004173"/>
    </source>
</evidence>
<evidence type="ECO:0000259" key="9">
    <source>
        <dbReference type="Pfam" id="PF11788"/>
    </source>
</evidence>
<reference evidence="10 11" key="1">
    <citation type="submission" date="2024-01" db="EMBL/GenBank/DDBJ databases">
        <authorList>
            <consortium name="Genoscope - CEA"/>
            <person name="William W."/>
        </authorList>
    </citation>
    <scope>NUCLEOTIDE SEQUENCE [LARGE SCALE GENOMIC DNA]</scope>
    <source>
        <strain evidence="10 11">29B2s-10</strain>
    </source>
</reference>
<evidence type="ECO:0000256" key="6">
    <source>
        <dbReference type="ARBA" id="ARBA00023274"/>
    </source>
</evidence>
<sequence>MIGRAAVRSSNGSGFNSSLSLRAGSMMCYSTQSSAISSTLLLSRNPVITSDVPKFEAQYYKYQNELWKRLMWTFPSWFYFKKGTISEVAYRELNPPPVFNNPRIEFPKGRPVIVHQRDRRFKQEIKVPKSYKDAKAAEEGEEVGATSGDSSKGDSMSRQVIPNSRTTEADKTNDLKSLERKLARTLYLTVKPQGKWILPNFPEETASEEVKPLHTLAEEGLYKLGGSNINYFNVSKTPCHVYKGDSAQKEYIIKSHILAGIFEPQTADLDFKWLTKEELKDTLDKSYYQDIEHLLSDV</sequence>
<comment type="subcellular location">
    <subcellularLocation>
        <location evidence="1">Mitochondrion</location>
    </subcellularLocation>
</comment>
<evidence type="ECO:0000256" key="8">
    <source>
        <dbReference type="SAM" id="MobiDB-lite"/>
    </source>
</evidence>
<evidence type="ECO:0000256" key="2">
    <source>
        <dbReference type="ARBA" id="ARBA00009070"/>
    </source>
</evidence>
<dbReference type="InterPro" id="IPR033650">
    <property type="entry name" value="Ribosomal_mL46_NUDIX"/>
</dbReference>
<dbReference type="Pfam" id="PF11788">
    <property type="entry name" value="MRP-L46"/>
    <property type="match status" value="1"/>
</dbReference>
<keyword evidence="3" id="KW-0809">Transit peptide</keyword>
<dbReference type="CDD" id="cd04661">
    <property type="entry name" value="NUDIX_MRP_L46"/>
    <property type="match status" value="1"/>
</dbReference>
<accession>A0ABP0ELR5</accession>
<comment type="similarity">
    <text evidence="2">Belongs to the mitochondrion-specific ribosomal protein mL46 family.</text>
</comment>
<evidence type="ECO:0000313" key="10">
    <source>
        <dbReference type="EMBL" id="CAK7916824.1"/>
    </source>
</evidence>
<proteinExistence type="inferred from homology"/>
<feature type="compositionally biased region" description="Polar residues" evidence="8">
    <location>
        <begin position="147"/>
        <end position="166"/>
    </location>
</feature>
<evidence type="ECO:0000256" key="4">
    <source>
        <dbReference type="ARBA" id="ARBA00022980"/>
    </source>
</evidence>
<keyword evidence="6" id="KW-0687">Ribonucleoprotein</keyword>
<keyword evidence="4 10" id="KW-0689">Ribosomal protein</keyword>
<dbReference type="PANTHER" id="PTHR13124:SF12">
    <property type="entry name" value="LARGE RIBOSOMAL SUBUNIT PROTEIN ML46"/>
    <property type="match status" value="1"/>
</dbReference>
<dbReference type="Gene3D" id="3.90.79.10">
    <property type="entry name" value="Nucleoside Triphosphate Pyrophosphohydrolase"/>
    <property type="match status" value="1"/>
</dbReference>
<dbReference type="InterPro" id="IPR021757">
    <property type="entry name" value="Ribosomal_mL46_N"/>
</dbReference>
<keyword evidence="5" id="KW-0496">Mitochondrion</keyword>
<evidence type="ECO:0000256" key="3">
    <source>
        <dbReference type="ARBA" id="ARBA00022946"/>
    </source>
</evidence>